<sequence>MTKKIIFFLCAILIFSSLQAQQDQSPVKLNGQLKIEGTRLLNEKDVVIQLKGMSLFWSQWQPQYYNYETIKNLKEDWGINVVRAAMGIEHEGFLKNPEQEKQKVYRVIDAAIVLGLYVIVDWHDHNAENHLDEAKRFFKETAKKYANHPNIIYELYNEPLDVSWNEVLKPYHTEIIKEIRKFDKNNIIVCGTPNWSQDVDLAAKNPIKEDNIAYTLHFYAGTHQKELMLKAEKAIKAGLPIFVTEFGTTEANGDGKVYKENTQKWFDFMDRYNISWCNWSIADKDEASAALKPNSLPKDIGKKESWSESGAFIRTILTTTDH</sequence>
<dbReference type="GO" id="GO:0004553">
    <property type="term" value="F:hydrolase activity, hydrolyzing O-glycosyl compounds"/>
    <property type="evidence" value="ECO:0007669"/>
    <property type="project" value="InterPro"/>
</dbReference>
<gene>
    <name evidence="6" type="ORF">APR42_07985</name>
</gene>
<dbReference type="OrthoDB" id="154460at2"/>
<dbReference type="InterPro" id="IPR017853">
    <property type="entry name" value="GH"/>
</dbReference>
<keyword evidence="4" id="KW-0732">Signal</keyword>
<accession>A0A0Q9ZDR7</accession>
<dbReference type="Proteomes" id="UP000051643">
    <property type="component" value="Unassembled WGS sequence"/>
</dbReference>
<dbReference type="RefSeq" id="WP_063870595.1">
    <property type="nucleotide sequence ID" value="NZ_BMWR01000004.1"/>
</dbReference>
<dbReference type="PANTHER" id="PTHR34142:SF1">
    <property type="entry name" value="GLYCOSIDE HYDROLASE FAMILY 5 DOMAIN-CONTAINING PROTEIN"/>
    <property type="match status" value="1"/>
</dbReference>
<dbReference type="AlphaFoldDB" id="A0A0Q9ZDR7"/>
<evidence type="ECO:0000259" key="5">
    <source>
        <dbReference type="Pfam" id="PF00150"/>
    </source>
</evidence>
<feature type="domain" description="Glycoside hydrolase family 5" evidence="5">
    <location>
        <begin position="44"/>
        <end position="284"/>
    </location>
</feature>
<comment type="similarity">
    <text evidence="3">Belongs to the glycosyl hydrolase 5 (cellulase A) family.</text>
</comment>
<proteinExistence type="inferred from homology"/>
<keyword evidence="2 3" id="KW-0326">Glycosidase</keyword>
<evidence type="ECO:0000256" key="4">
    <source>
        <dbReference type="SAM" id="SignalP"/>
    </source>
</evidence>
<protein>
    <recommendedName>
        <fullName evidence="5">Glycoside hydrolase family 5 domain-containing protein</fullName>
    </recommendedName>
</protein>
<keyword evidence="7" id="KW-1185">Reference proteome</keyword>
<evidence type="ECO:0000256" key="3">
    <source>
        <dbReference type="RuleBase" id="RU361153"/>
    </source>
</evidence>
<comment type="caution">
    <text evidence="6">The sequence shown here is derived from an EMBL/GenBank/DDBJ whole genome shotgun (WGS) entry which is preliminary data.</text>
</comment>
<evidence type="ECO:0000313" key="6">
    <source>
        <dbReference type="EMBL" id="KRG27690.1"/>
    </source>
</evidence>
<organism evidence="6 7">
    <name type="scientific">Salegentibacter mishustinae</name>
    <dbReference type="NCBI Taxonomy" id="270918"/>
    <lineage>
        <taxon>Bacteria</taxon>
        <taxon>Pseudomonadati</taxon>
        <taxon>Bacteroidota</taxon>
        <taxon>Flavobacteriia</taxon>
        <taxon>Flavobacteriales</taxon>
        <taxon>Flavobacteriaceae</taxon>
        <taxon>Salegentibacter</taxon>
    </lineage>
</organism>
<dbReference type="Pfam" id="PF00150">
    <property type="entry name" value="Cellulase"/>
    <property type="match status" value="1"/>
</dbReference>
<feature type="signal peptide" evidence="4">
    <location>
        <begin position="1"/>
        <end position="20"/>
    </location>
</feature>
<dbReference type="InterPro" id="IPR001547">
    <property type="entry name" value="Glyco_hydro_5"/>
</dbReference>
<dbReference type="PROSITE" id="PS00659">
    <property type="entry name" value="GLYCOSYL_HYDROL_F5"/>
    <property type="match status" value="1"/>
</dbReference>
<dbReference type="GO" id="GO:0000272">
    <property type="term" value="P:polysaccharide catabolic process"/>
    <property type="evidence" value="ECO:0007669"/>
    <property type="project" value="InterPro"/>
</dbReference>
<name>A0A0Q9ZDR7_9FLAO</name>
<dbReference type="Gene3D" id="3.20.20.80">
    <property type="entry name" value="Glycosidases"/>
    <property type="match status" value="1"/>
</dbReference>
<evidence type="ECO:0000313" key="7">
    <source>
        <dbReference type="Proteomes" id="UP000051643"/>
    </source>
</evidence>
<keyword evidence="1 3" id="KW-0378">Hydrolase</keyword>
<dbReference type="InterPro" id="IPR018087">
    <property type="entry name" value="Glyco_hydro_5_CS"/>
</dbReference>
<evidence type="ECO:0000256" key="1">
    <source>
        <dbReference type="ARBA" id="ARBA00022801"/>
    </source>
</evidence>
<feature type="chain" id="PRO_5006389362" description="Glycoside hydrolase family 5 domain-containing protein" evidence="4">
    <location>
        <begin position="21"/>
        <end position="322"/>
    </location>
</feature>
<reference evidence="6" key="1">
    <citation type="submission" date="2015-10" db="EMBL/GenBank/DDBJ databases">
        <title>Draft genome sequence of Salegentibacter mishustinae KCTC 12263.</title>
        <authorList>
            <person name="Lin W."/>
            <person name="Zheng Q."/>
        </authorList>
    </citation>
    <scope>NUCLEOTIDE SEQUENCE [LARGE SCALE GENOMIC DNA]</scope>
    <source>
        <strain evidence="6">KCTC 12263</strain>
    </source>
</reference>
<dbReference type="PANTHER" id="PTHR34142">
    <property type="entry name" value="ENDO-BETA-1,4-GLUCANASE A"/>
    <property type="match status" value="1"/>
</dbReference>
<dbReference type="STRING" id="270918.APR42_07985"/>
<evidence type="ECO:0000256" key="2">
    <source>
        <dbReference type="ARBA" id="ARBA00023295"/>
    </source>
</evidence>
<dbReference type="EMBL" id="LKTP01000034">
    <property type="protein sequence ID" value="KRG27690.1"/>
    <property type="molecule type" value="Genomic_DNA"/>
</dbReference>
<dbReference type="SUPFAM" id="SSF51445">
    <property type="entry name" value="(Trans)glycosidases"/>
    <property type="match status" value="1"/>
</dbReference>